<evidence type="ECO:0000256" key="1">
    <source>
        <dbReference type="ARBA" id="ARBA00004651"/>
    </source>
</evidence>
<evidence type="ECO:0000256" key="4">
    <source>
        <dbReference type="ARBA" id="ARBA00022989"/>
    </source>
</evidence>
<name>A0ABM8A3W0_STRNI</name>
<evidence type="ECO:0000313" key="10">
    <source>
        <dbReference type="Proteomes" id="UP001059597"/>
    </source>
</evidence>
<keyword evidence="4 7" id="KW-1133">Transmembrane helix</keyword>
<evidence type="ECO:0000256" key="5">
    <source>
        <dbReference type="ARBA" id="ARBA00023136"/>
    </source>
</evidence>
<keyword evidence="10" id="KW-1185">Reference proteome</keyword>
<dbReference type="EMBL" id="AP026073">
    <property type="protein sequence ID" value="BDM73199.1"/>
    <property type="molecule type" value="Genomic_DNA"/>
</dbReference>
<dbReference type="Pfam" id="PF00482">
    <property type="entry name" value="T2SSF"/>
    <property type="match status" value="1"/>
</dbReference>
<evidence type="ECO:0000256" key="2">
    <source>
        <dbReference type="ARBA" id="ARBA00022475"/>
    </source>
</evidence>
<reference evidence="9" key="1">
    <citation type="submission" date="2022-06" db="EMBL/GenBank/DDBJ databases">
        <title>Complete genome sequence of Streptomyces nigrescens HEK616.</title>
        <authorList>
            <person name="Asamizu S."/>
            <person name="Onaka H."/>
        </authorList>
    </citation>
    <scope>NUCLEOTIDE SEQUENCE</scope>
    <source>
        <strain evidence="9">HEK616</strain>
    </source>
</reference>
<evidence type="ECO:0000313" key="9">
    <source>
        <dbReference type="EMBL" id="BDM73199.1"/>
    </source>
</evidence>
<gene>
    <name evidence="9" type="ORF">HEK616_66860</name>
</gene>
<feature type="compositionally biased region" description="Basic residues" evidence="6">
    <location>
        <begin position="87"/>
        <end position="97"/>
    </location>
</feature>
<keyword evidence="2" id="KW-1003">Cell membrane</keyword>
<evidence type="ECO:0000259" key="8">
    <source>
        <dbReference type="Pfam" id="PF00482"/>
    </source>
</evidence>
<feature type="region of interest" description="Disordered" evidence="6">
    <location>
        <begin position="63"/>
        <end position="110"/>
    </location>
</feature>
<proteinExistence type="predicted"/>
<dbReference type="PANTHER" id="PTHR35007">
    <property type="entry name" value="INTEGRAL MEMBRANE PROTEIN-RELATED"/>
    <property type="match status" value="1"/>
</dbReference>
<dbReference type="InterPro" id="IPR018076">
    <property type="entry name" value="T2SS_GspF_dom"/>
</dbReference>
<evidence type="ECO:0000256" key="6">
    <source>
        <dbReference type="SAM" id="MobiDB-lite"/>
    </source>
</evidence>
<dbReference type="Proteomes" id="UP001059597">
    <property type="component" value="Chromosome"/>
</dbReference>
<evidence type="ECO:0000256" key="3">
    <source>
        <dbReference type="ARBA" id="ARBA00022692"/>
    </source>
</evidence>
<feature type="transmembrane region" description="Helical" evidence="7">
    <location>
        <begin position="271"/>
        <end position="297"/>
    </location>
</feature>
<sequence>MVSAVVGAGIRVADVVHRVGMTVGVAVAVAAVVLCAMATGCGMGVLDEVRRRRAVRRRVAAVLGHGPDGDGRRGGDDGAGGSSRLPVRGRRAGRPRAKARDRPAGPGGPARWAGPLGAAVFVTLLIGGAAGVLAGLVAGFVAHRRLARHQEAQAARSAAEEVHRQLAPAGDLLAACLAAGAGPREAAEAVGRSLDGPVAERLRHVAAELRLGGEPAVVWRRLAALPGAGELARCMERAGISGVPAVESASRIAAALRAERDRAAAARARRAGVLVTLPLAGCFLPAFLLLGVAPVLIGLADGLLGRN</sequence>
<protein>
    <recommendedName>
        <fullName evidence="8">Type II secretion system protein GspF domain-containing protein</fullName>
    </recommendedName>
</protein>
<dbReference type="PANTHER" id="PTHR35007:SF3">
    <property type="entry name" value="POSSIBLE CONSERVED ALANINE RICH MEMBRANE PROTEIN"/>
    <property type="match status" value="1"/>
</dbReference>
<keyword evidence="3 7" id="KW-0812">Transmembrane</keyword>
<feature type="domain" description="Type II secretion system protein GspF" evidence="8">
    <location>
        <begin position="171"/>
        <end position="291"/>
    </location>
</feature>
<evidence type="ECO:0000256" key="7">
    <source>
        <dbReference type="SAM" id="Phobius"/>
    </source>
</evidence>
<feature type="transmembrane region" description="Helical" evidence="7">
    <location>
        <begin position="21"/>
        <end position="46"/>
    </location>
</feature>
<feature type="compositionally biased region" description="Basic and acidic residues" evidence="6">
    <location>
        <begin position="67"/>
        <end position="76"/>
    </location>
</feature>
<feature type="transmembrane region" description="Helical" evidence="7">
    <location>
        <begin position="116"/>
        <end position="141"/>
    </location>
</feature>
<comment type="subcellular location">
    <subcellularLocation>
        <location evidence="1">Cell membrane</location>
        <topology evidence="1">Multi-pass membrane protein</topology>
    </subcellularLocation>
</comment>
<organism evidence="9 10">
    <name type="scientific">Streptomyces nigrescens</name>
    <dbReference type="NCBI Taxonomy" id="1920"/>
    <lineage>
        <taxon>Bacteria</taxon>
        <taxon>Bacillati</taxon>
        <taxon>Actinomycetota</taxon>
        <taxon>Actinomycetes</taxon>
        <taxon>Kitasatosporales</taxon>
        <taxon>Streptomycetaceae</taxon>
        <taxon>Streptomyces</taxon>
    </lineage>
</organism>
<keyword evidence="5 7" id="KW-0472">Membrane</keyword>
<accession>A0ABM8A3W0</accession>